<evidence type="ECO:0000313" key="1">
    <source>
        <dbReference type="EMBL" id="KAF9621712.1"/>
    </source>
</evidence>
<gene>
    <name evidence="1" type="ORF">IFM89_027330</name>
</gene>
<keyword evidence="2" id="KW-1185">Reference proteome</keyword>
<dbReference type="PANTHER" id="PTHR31286">
    <property type="entry name" value="GLYCINE-RICH CELL WALL STRUCTURAL PROTEIN 1.8-LIKE"/>
    <property type="match status" value="1"/>
</dbReference>
<dbReference type="Proteomes" id="UP000631114">
    <property type="component" value="Unassembled WGS sequence"/>
</dbReference>
<proteinExistence type="predicted"/>
<name>A0A835M9T3_9MAGN</name>
<sequence>MELTTDRDLFYFTFTVDEDRKIALEGGPIFIVGRIFIIRPWNVEAPTVPVWIKISNVPKELWTKNSKTHVIEVGEMEMSIGVEYPWKPSCCSTCMKFGHGTNKCNNTVVNTWIPRRNVNGQSSDADAQQTTRRIGQLPTQVVVQTIITNVIKCELSSCSSGAQGNETMVEELNASGHDTGVDPSIGLQLALYVPVEITTPIVLASTPTLAFRYSQGLLLLSDIHKFCSMLIQCKVNGRKRYGVGSLERYRERLNREYFGSQNTERSKMDDFALDIALKIHEEEGNESKSPDTASHFTKETLEKLQNDVERYFKATRVPGVEVASKASSDFQSLGEI</sequence>
<protein>
    <recommendedName>
        <fullName evidence="3">DUF4283 domain-containing protein</fullName>
    </recommendedName>
</protein>
<evidence type="ECO:0000313" key="2">
    <source>
        <dbReference type="Proteomes" id="UP000631114"/>
    </source>
</evidence>
<dbReference type="PANTHER" id="PTHR31286:SF180">
    <property type="entry name" value="OS10G0362600 PROTEIN"/>
    <property type="match status" value="1"/>
</dbReference>
<dbReference type="AlphaFoldDB" id="A0A835M9T3"/>
<dbReference type="InterPro" id="IPR040256">
    <property type="entry name" value="At4g02000-like"/>
</dbReference>
<evidence type="ECO:0008006" key="3">
    <source>
        <dbReference type="Google" id="ProtNLM"/>
    </source>
</evidence>
<accession>A0A835M9T3</accession>
<comment type="caution">
    <text evidence="1">The sequence shown here is derived from an EMBL/GenBank/DDBJ whole genome shotgun (WGS) entry which is preliminary data.</text>
</comment>
<organism evidence="1 2">
    <name type="scientific">Coptis chinensis</name>
    <dbReference type="NCBI Taxonomy" id="261450"/>
    <lineage>
        <taxon>Eukaryota</taxon>
        <taxon>Viridiplantae</taxon>
        <taxon>Streptophyta</taxon>
        <taxon>Embryophyta</taxon>
        <taxon>Tracheophyta</taxon>
        <taxon>Spermatophyta</taxon>
        <taxon>Magnoliopsida</taxon>
        <taxon>Ranunculales</taxon>
        <taxon>Ranunculaceae</taxon>
        <taxon>Coptidoideae</taxon>
        <taxon>Coptis</taxon>
    </lineage>
</organism>
<dbReference type="EMBL" id="JADFTS010000002">
    <property type="protein sequence ID" value="KAF9621712.1"/>
    <property type="molecule type" value="Genomic_DNA"/>
</dbReference>
<reference evidence="1 2" key="1">
    <citation type="submission" date="2020-10" db="EMBL/GenBank/DDBJ databases">
        <title>The Coptis chinensis genome and diversification of protoberbering-type alkaloids.</title>
        <authorList>
            <person name="Wang B."/>
            <person name="Shu S."/>
            <person name="Song C."/>
            <person name="Liu Y."/>
        </authorList>
    </citation>
    <scope>NUCLEOTIDE SEQUENCE [LARGE SCALE GENOMIC DNA]</scope>
    <source>
        <strain evidence="1">HL-2020</strain>
        <tissue evidence="1">Leaf</tissue>
    </source>
</reference>